<dbReference type="PROSITE" id="PS51257">
    <property type="entry name" value="PROKAR_LIPOPROTEIN"/>
    <property type="match status" value="1"/>
</dbReference>
<feature type="domain" description="D-alanyl-D-alanine carboxypeptidase-like core" evidence="3">
    <location>
        <begin position="113"/>
        <end position="241"/>
    </location>
</feature>
<dbReference type="AlphaFoldDB" id="A0A1I2U5Q2"/>
<evidence type="ECO:0000313" key="5">
    <source>
        <dbReference type="Proteomes" id="UP000198752"/>
    </source>
</evidence>
<dbReference type="RefSeq" id="WP_093673482.1">
    <property type="nucleotide sequence ID" value="NZ_FOOY01000018.1"/>
</dbReference>
<dbReference type="InterPro" id="IPR003709">
    <property type="entry name" value="VanY-like_core_dom"/>
</dbReference>
<evidence type="ECO:0000313" key="4">
    <source>
        <dbReference type="EMBL" id="SFG71007.1"/>
    </source>
</evidence>
<keyword evidence="2" id="KW-0732">Signal</keyword>
<dbReference type="CDD" id="cd14852">
    <property type="entry name" value="LD-carboxypeptidase"/>
    <property type="match status" value="1"/>
</dbReference>
<dbReference type="InterPro" id="IPR009045">
    <property type="entry name" value="Zn_M74/Hedgehog-like"/>
</dbReference>
<dbReference type="STRING" id="269670.SAMN02982927_02524"/>
<name>A0A1I2U5Q2_9BACL</name>
<organism evidence="4 5">
    <name type="scientific">Sporolactobacillus nakayamae</name>
    <dbReference type="NCBI Taxonomy" id="269670"/>
    <lineage>
        <taxon>Bacteria</taxon>
        <taxon>Bacillati</taxon>
        <taxon>Bacillota</taxon>
        <taxon>Bacilli</taxon>
        <taxon>Bacillales</taxon>
        <taxon>Sporolactobacillaceae</taxon>
        <taxon>Sporolactobacillus</taxon>
    </lineage>
</organism>
<dbReference type="GO" id="GO:0004180">
    <property type="term" value="F:carboxypeptidase activity"/>
    <property type="evidence" value="ECO:0007669"/>
    <property type="project" value="UniProtKB-KW"/>
</dbReference>
<dbReference type="InterPro" id="IPR052179">
    <property type="entry name" value="DD-CPase-like"/>
</dbReference>
<dbReference type="InterPro" id="IPR058193">
    <property type="entry name" value="VanY/YodJ_core_dom"/>
</dbReference>
<keyword evidence="4" id="KW-0121">Carboxypeptidase</keyword>
<protein>
    <submittedName>
        <fullName evidence="4">D-alanyl-D-alanine carboxypeptidase</fullName>
    </submittedName>
</protein>
<reference evidence="5" key="1">
    <citation type="submission" date="2016-10" db="EMBL/GenBank/DDBJ databases">
        <authorList>
            <person name="Varghese N."/>
            <person name="Submissions S."/>
        </authorList>
    </citation>
    <scope>NUCLEOTIDE SEQUENCE [LARGE SCALE GENOMIC DNA]</scope>
    <source>
        <strain evidence="5">ATCC 700379</strain>
    </source>
</reference>
<dbReference type="Proteomes" id="UP000198752">
    <property type="component" value="Unassembled WGS sequence"/>
</dbReference>
<keyword evidence="4" id="KW-0378">Hydrolase</keyword>
<evidence type="ECO:0000256" key="1">
    <source>
        <dbReference type="SAM" id="MobiDB-lite"/>
    </source>
</evidence>
<evidence type="ECO:0000256" key="2">
    <source>
        <dbReference type="SAM" id="SignalP"/>
    </source>
</evidence>
<feature type="signal peptide" evidence="2">
    <location>
        <begin position="1"/>
        <end position="22"/>
    </location>
</feature>
<accession>A0A1I2U5Q2</accession>
<dbReference type="PANTHER" id="PTHR34385">
    <property type="entry name" value="D-ALANYL-D-ALANINE CARBOXYPEPTIDASE"/>
    <property type="match status" value="1"/>
</dbReference>
<dbReference type="Pfam" id="PF02557">
    <property type="entry name" value="VanY"/>
    <property type="match status" value="1"/>
</dbReference>
<dbReference type="EMBL" id="FOOY01000018">
    <property type="protein sequence ID" value="SFG71007.1"/>
    <property type="molecule type" value="Genomic_DNA"/>
</dbReference>
<keyword evidence="4" id="KW-0645">Protease</keyword>
<dbReference type="Gene3D" id="3.30.1380.10">
    <property type="match status" value="1"/>
</dbReference>
<gene>
    <name evidence="4" type="ORF">SAMN02982927_02524</name>
</gene>
<dbReference type="SUPFAM" id="SSF55166">
    <property type="entry name" value="Hedgehog/DD-peptidase"/>
    <property type="match status" value="1"/>
</dbReference>
<dbReference type="GO" id="GO:0006508">
    <property type="term" value="P:proteolysis"/>
    <property type="evidence" value="ECO:0007669"/>
    <property type="project" value="InterPro"/>
</dbReference>
<sequence length="266" mass="29526">MNYKKVYAAGTMAALLSLSACAQWPWTDQSKHMPTQQPKKSTSQSNKPKANGNSSSSEKTVSAMNQRGIHVVADPSNTLVLVNKYFKLPDDYVPKDLVDLNVPYIFSGQSEKKKMQSVAAKPLREMFTAAKRDGIQLAGVSAYRSHKTQVALFNYYVQRDGEKKALDYSARPGTSEHETGLAIDVSGRNGNYAATQEFGKTPEAKWLARHAQDFGFIVRYPEGKESITGYEYEAWHLRYVGLPASQKMAAANQTLEEYVKAVPVSE</sequence>
<evidence type="ECO:0000259" key="3">
    <source>
        <dbReference type="Pfam" id="PF02557"/>
    </source>
</evidence>
<dbReference type="OrthoDB" id="9792074at2"/>
<dbReference type="PANTHER" id="PTHR34385:SF1">
    <property type="entry name" value="PEPTIDOGLYCAN L-ALANYL-D-GLUTAMATE ENDOPEPTIDASE CWLK"/>
    <property type="match status" value="1"/>
</dbReference>
<feature type="chain" id="PRO_5038546045" evidence="2">
    <location>
        <begin position="23"/>
        <end position="266"/>
    </location>
</feature>
<feature type="region of interest" description="Disordered" evidence="1">
    <location>
        <begin position="29"/>
        <end position="63"/>
    </location>
</feature>
<keyword evidence="5" id="KW-1185">Reference proteome</keyword>
<proteinExistence type="predicted"/>